<name>A0A2D0N2N7_FLAN2</name>
<dbReference type="InterPro" id="IPR011250">
    <property type="entry name" value="OMP/PagP_B-barrel"/>
</dbReference>
<keyword evidence="1" id="KW-0732">Signal</keyword>
<dbReference type="Proteomes" id="UP000223913">
    <property type="component" value="Unassembled WGS sequence"/>
</dbReference>
<feature type="signal peptide" evidence="1">
    <location>
        <begin position="1"/>
        <end position="22"/>
    </location>
</feature>
<protein>
    <submittedName>
        <fullName evidence="2">Uncharacterized protein</fullName>
    </submittedName>
</protein>
<evidence type="ECO:0000313" key="3">
    <source>
        <dbReference type="Proteomes" id="UP000223913"/>
    </source>
</evidence>
<accession>A0A2D0N2N7</accession>
<keyword evidence="3" id="KW-1185">Reference proteome</keyword>
<dbReference type="EMBL" id="PDUD01000038">
    <property type="protein sequence ID" value="PHN02658.1"/>
    <property type="molecule type" value="Genomic_DNA"/>
</dbReference>
<dbReference type="Gene3D" id="2.40.160.20">
    <property type="match status" value="1"/>
</dbReference>
<dbReference type="OrthoDB" id="945117at2"/>
<gene>
    <name evidence="2" type="ORF">CRP01_31175</name>
</gene>
<dbReference type="AlphaFoldDB" id="A0A2D0N2N7"/>
<comment type="caution">
    <text evidence="2">The sequence shown here is derived from an EMBL/GenBank/DDBJ whole genome shotgun (WGS) entry which is preliminary data.</text>
</comment>
<evidence type="ECO:0000256" key="1">
    <source>
        <dbReference type="SAM" id="SignalP"/>
    </source>
</evidence>
<proteinExistence type="predicted"/>
<feature type="chain" id="PRO_5012361499" evidence="1">
    <location>
        <begin position="23"/>
        <end position="351"/>
    </location>
</feature>
<evidence type="ECO:0000313" key="2">
    <source>
        <dbReference type="EMBL" id="PHN02658.1"/>
    </source>
</evidence>
<dbReference type="RefSeq" id="WP_099153987.1">
    <property type="nucleotide sequence ID" value="NZ_PDUD01000038.1"/>
</dbReference>
<reference evidence="2 3" key="1">
    <citation type="submission" date="2017-10" db="EMBL/GenBank/DDBJ databases">
        <title>The draft genome sequence of Lewinella nigricans NBRC 102662.</title>
        <authorList>
            <person name="Wang K."/>
        </authorList>
    </citation>
    <scope>NUCLEOTIDE SEQUENCE [LARGE SCALE GENOMIC DNA]</scope>
    <source>
        <strain evidence="2 3">NBRC 102662</strain>
    </source>
</reference>
<organism evidence="2 3">
    <name type="scientific">Flavilitoribacter nigricans (strain ATCC 23147 / DSM 23189 / NBRC 102662 / NCIMB 1420 / SS-2)</name>
    <name type="common">Lewinella nigricans</name>
    <dbReference type="NCBI Taxonomy" id="1122177"/>
    <lineage>
        <taxon>Bacteria</taxon>
        <taxon>Pseudomonadati</taxon>
        <taxon>Bacteroidota</taxon>
        <taxon>Saprospiria</taxon>
        <taxon>Saprospirales</taxon>
        <taxon>Lewinellaceae</taxon>
        <taxon>Flavilitoribacter</taxon>
    </lineage>
</organism>
<sequence length="351" mass="38716">MKSLNSLFLAAALLMASHTVSAQLSTNDQLWNGGLSLFHMDSRTTFQANPSVQHFLSPRFSIGGQLGLNGSTRNGLENILLAPEMRYYLNPEAKGTNWFLSLSSPLEIYENGSLVSKPEFQLQPGLGSITPLNGGLALESNLSFNFRHFGSNSFFEKPRMKFELGFVHLARSNSDSDEASGPRLGRGSWLLGGQLINAEYANFSAIENFSIGIAPSAGYFLTDRLVAGMDLSLTYNYLKTDFTIAETNIHSRTFGLSVNPFLRYYTARPDNKIQPYLELRAGLNYQQIHTETGNADPLQISRSFSAGLGGGVNIFINRNTALELGLNLGVRDGQPQFGFQTGLKFFLNRRK</sequence>
<dbReference type="SUPFAM" id="SSF56925">
    <property type="entry name" value="OMPA-like"/>
    <property type="match status" value="1"/>
</dbReference>